<comment type="caution">
    <text evidence="10">The sequence shown here is derived from an EMBL/GenBank/DDBJ whole genome shotgun (WGS) entry which is preliminary data.</text>
</comment>
<keyword evidence="5 8" id="KW-0812">Transmembrane</keyword>
<feature type="transmembrane region" description="Helical" evidence="8">
    <location>
        <begin position="177"/>
        <end position="198"/>
    </location>
</feature>
<feature type="transmembrane region" description="Helical" evidence="8">
    <location>
        <begin position="411"/>
        <end position="429"/>
    </location>
</feature>
<feature type="transmembrane region" description="Helical" evidence="8">
    <location>
        <begin position="449"/>
        <end position="467"/>
    </location>
</feature>
<feature type="transmembrane region" description="Helical" evidence="8">
    <location>
        <begin position="21"/>
        <end position="47"/>
    </location>
</feature>
<evidence type="ECO:0000313" key="10">
    <source>
        <dbReference type="EMBL" id="MFC6260496.1"/>
    </source>
</evidence>
<evidence type="ECO:0000259" key="9">
    <source>
        <dbReference type="PROSITE" id="PS50850"/>
    </source>
</evidence>
<keyword evidence="7 8" id="KW-0472">Membrane</keyword>
<evidence type="ECO:0000256" key="2">
    <source>
        <dbReference type="ARBA" id="ARBA00008537"/>
    </source>
</evidence>
<evidence type="ECO:0000256" key="5">
    <source>
        <dbReference type="ARBA" id="ARBA00022692"/>
    </source>
</evidence>
<protein>
    <submittedName>
        <fullName evidence="10">DHA2 family efflux MFS transporter permease subunit</fullName>
    </submittedName>
</protein>
<feature type="transmembrane region" description="Helical" evidence="8">
    <location>
        <begin position="86"/>
        <end position="104"/>
    </location>
</feature>
<feature type="transmembrane region" description="Helical" evidence="8">
    <location>
        <begin position="309"/>
        <end position="328"/>
    </location>
</feature>
<keyword evidence="3" id="KW-0813">Transport</keyword>
<dbReference type="Pfam" id="PF07690">
    <property type="entry name" value="MFS_1"/>
    <property type="match status" value="1"/>
</dbReference>
<evidence type="ECO:0000256" key="8">
    <source>
        <dbReference type="SAM" id="Phobius"/>
    </source>
</evidence>
<dbReference type="SUPFAM" id="SSF103473">
    <property type="entry name" value="MFS general substrate transporter"/>
    <property type="match status" value="1"/>
</dbReference>
<dbReference type="InterPro" id="IPR020846">
    <property type="entry name" value="MFS_dom"/>
</dbReference>
<dbReference type="Proteomes" id="UP001596283">
    <property type="component" value="Unassembled WGS sequence"/>
</dbReference>
<dbReference type="InterPro" id="IPR011701">
    <property type="entry name" value="MFS"/>
</dbReference>
<dbReference type="Gene3D" id="1.20.1250.20">
    <property type="entry name" value="MFS general substrate transporter like domains"/>
    <property type="match status" value="1"/>
</dbReference>
<feature type="transmembrane region" description="Helical" evidence="8">
    <location>
        <begin position="210"/>
        <end position="227"/>
    </location>
</feature>
<dbReference type="InterPro" id="IPR036259">
    <property type="entry name" value="MFS_trans_sf"/>
</dbReference>
<reference evidence="11" key="1">
    <citation type="journal article" date="2019" name="Int. J. Syst. Evol. Microbiol.">
        <title>The Global Catalogue of Microorganisms (GCM) 10K type strain sequencing project: providing services to taxonomists for standard genome sequencing and annotation.</title>
        <authorList>
            <consortium name="The Broad Institute Genomics Platform"/>
            <consortium name="The Broad Institute Genome Sequencing Center for Infectious Disease"/>
            <person name="Wu L."/>
            <person name="Ma J."/>
        </authorList>
    </citation>
    <scope>NUCLEOTIDE SEQUENCE [LARGE SCALE GENOMIC DNA]</scope>
    <source>
        <strain evidence="11">CCM 8908</strain>
    </source>
</reference>
<comment type="similarity">
    <text evidence="2">Belongs to the major facilitator superfamily. EmrB family.</text>
</comment>
<feature type="transmembrane region" description="Helical" evidence="8">
    <location>
        <begin position="340"/>
        <end position="362"/>
    </location>
</feature>
<dbReference type="EMBL" id="JBHSSI010000033">
    <property type="protein sequence ID" value="MFC6260496.1"/>
    <property type="molecule type" value="Genomic_DNA"/>
</dbReference>
<feature type="transmembrane region" description="Helical" evidence="8">
    <location>
        <begin position="149"/>
        <end position="171"/>
    </location>
</feature>
<dbReference type="RefSeq" id="WP_225421857.1">
    <property type="nucleotide sequence ID" value="NZ_JBHSSI010000033.1"/>
</dbReference>
<feature type="transmembrane region" description="Helical" evidence="8">
    <location>
        <begin position="368"/>
        <end position="390"/>
    </location>
</feature>
<dbReference type="PROSITE" id="PS50850">
    <property type="entry name" value="MFS"/>
    <property type="match status" value="1"/>
</dbReference>
<accession>A0ABW1TEW7</accession>
<keyword evidence="6 8" id="KW-1133">Transmembrane helix</keyword>
<feature type="domain" description="Major facilitator superfamily (MFS) profile" evidence="9">
    <location>
        <begin position="21"/>
        <end position="472"/>
    </location>
</feature>
<evidence type="ECO:0000256" key="1">
    <source>
        <dbReference type="ARBA" id="ARBA00004651"/>
    </source>
</evidence>
<gene>
    <name evidence="10" type="ORF">ACFP1C_05990</name>
</gene>
<name>A0ABW1TEW7_9LACO</name>
<keyword evidence="4" id="KW-1003">Cell membrane</keyword>
<organism evidence="10 11">
    <name type="scientific">Levilactobacillus fujinensis</name>
    <dbReference type="NCBI Taxonomy" id="2486024"/>
    <lineage>
        <taxon>Bacteria</taxon>
        <taxon>Bacillati</taxon>
        <taxon>Bacillota</taxon>
        <taxon>Bacilli</taxon>
        <taxon>Lactobacillales</taxon>
        <taxon>Lactobacillaceae</taxon>
        <taxon>Levilactobacillus</taxon>
    </lineage>
</organism>
<evidence type="ECO:0000256" key="4">
    <source>
        <dbReference type="ARBA" id="ARBA00022475"/>
    </source>
</evidence>
<dbReference type="NCBIfam" id="TIGR00711">
    <property type="entry name" value="efflux_EmrB"/>
    <property type="match status" value="1"/>
</dbReference>
<evidence type="ECO:0000256" key="3">
    <source>
        <dbReference type="ARBA" id="ARBA00022448"/>
    </source>
</evidence>
<dbReference type="PANTHER" id="PTHR42718:SF9">
    <property type="entry name" value="MAJOR FACILITATOR SUPERFAMILY MULTIDRUG TRANSPORTER MFSC"/>
    <property type="match status" value="1"/>
</dbReference>
<sequence length="475" mass="50598">MTKQLNMNQTGQQPKVSVTQMALILVLGLMAPMLDTTMTNIGLNTILKDLDATVNTIQWVTTAYVLALGLAVPLAGWLVNQMSGRLLTELSLIIFLIGSVMSGLADSLTFLLIGRIIQGAAAGIIVPLVTTLGIRAAGGQGLGQLMSVVGLPIVFAPILGPTIGGALIKFLNWHWLFYINIPLVLVALILDVVFLPAFEPTAGQRKPFDFMGFLLLVGLFSGLVIGVTNFSTDDVFGKFSVLLPVFIGLDCLLGYVVYAFEQPTRALVPLKLFHTPNFSASTALLFLSGLLVNGAMFALPLFLQNIRGLSVIDTGLYLIALGAGMLVTRTQAGKLTDQYGAKWVVIISLLFAAITTVPFAYFDKGTPTWLILIMLFLMGLSRSGITIPVMSDSYSGIDHGLIAEATVATRMAQNIGGSVATAVLAAVIASYEGNNLATTAMLHTAYFHTFMWISIGTLVGVLPAFFLSSKSQEAA</sequence>
<feature type="transmembrane region" description="Helical" evidence="8">
    <location>
        <begin position="239"/>
        <end position="260"/>
    </location>
</feature>
<proteinExistence type="inferred from homology"/>
<dbReference type="InterPro" id="IPR004638">
    <property type="entry name" value="EmrB-like"/>
</dbReference>
<evidence type="ECO:0000256" key="7">
    <source>
        <dbReference type="ARBA" id="ARBA00023136"/>
    </source>
</evidence>
<dbReference type="Gene3D" id="1.20.1720.10">
    <property type="entry name" value="Multidrug resistance protein D"/>
    <property type="match status" value="1"/>
</dbReference>
<evidence type="ECO:0000256" key="6">
    <source>
        <dbReference type="ARBA" id="ARBA00022989"/>
    </source>
</evidence>
<feature type="transmembrane region" description="Helical" evidence="8">
    <location>
        <begin position="59"/>
        <end position="79"/>
    </location>
</feature>
<feature type="transmembrane region" description="Helical" evidence="8">
    <location>
        <begin position="281"/>
        <end position="303"/>
    </location>
</feature>
<evidence type="ECO:0000313" key="11">
    <source>
        <dbReference type="Proteomes" id="UP001596283"/>
    </source>
</evidence>
<keyword evidence="11" id="KW-1185">Reference proteome</keyword>
<dbReference type="PANTHER" id="PTHR42718">
    <property type="entry name" value="MAJOR FACILITATOR SUPERFAMILY MULTIDRUG TRANSPORTER MFSC"/>
    <property type="match status" value="1"/>
</dbReference>
<comment type="subcellular location">
    <subcellularLocation>
        <location evidence="1">Cell membrane</location>
        <topology evidence="1">Multi-pass membrane protein</topology>
    </subcellularLocation>
</comment>